<keyword evidence="2" id="KW-0732">Signal</keyword>
<feature type="chain" id="PRO_5008769969" description="Secreted protein" evidence="2">
    <location>
        <begin position="29"/>
        <end position="269"/>
    </location>
</feature>
<sequence>MLYSLKFKRVVVMALVLCCGSIGSPAHGDNDWVSHDSGRDEDMLKRIVSDAMSKVAEQSKPHTQNDEPETWGPRGMFHTNARTAVQRARDLKTILFVYIPDDSEQKQEKSSNALNPISFGEGFFTLDELDANFDDVYLKESQYHKKLLDALPLIDESKPTTNIREHEQEFMPVKTVGHFNELESCIARCIYRLESEPAIENMTVTMNGGQYIWRWDLECQARMEASPWFQISNVENYTFKGKEIGVLNFRSDGDCQMRGKWWLKPGVAV</sequence>
<gene>
    <name evidence="3" type="ORF">GUITHDRAFT_119261</name>
</gene>
<dbReference type="EnsemblProtists" id="EKX34613">
    <property type="protein sequence ID" value="EKX34613"/>
    <property type="gene ID" value="GUITHDRAFT_119261"/>
</dbReference>
<dbReference type="EMBL" id="JH993106">
    <property type="protein sequence ID" value="EKX34613.1"/>
    <property type="molecule type" value="Genomic_DNA"/>
</dbReference>
<dbReference type="RefSeq" id="XP_005821593.1">
    <property type="nucleotide sequence ID" value="XM_005821536.1"/>
</dbReference>
<reference evidence="5" key="2">
    <citation type="submission" date="2012-11" db="EMBL/GenBank/DDBJ databases">
        <authorList>
            <person name="Kuo A."/>
            <person name="Curtis B.A."/>
            <person name="Tanifuji G."/>
            <person name="Burki F."/>
            <person name="Gruber A."/>
            <person name="Irimia M."/>
            <person name="Maruyama S."/>
            <person name="Arias M.C."/>
            <person name="Ball S.G."/>
            <person name="Gile G.H."/>
            <person name="Hirakawa Y."/>
            <person name="Hopkins J.F."/>
            <person name="Rensing S.A."/>
            <person name="Schmutz J."/>
            <person name="Symeonidi A."/>
            <person name="Elias M."/>
            <person name="Eveleigh R.J."/>
            <person name="Herman E.K."/>
            <person name="Klute M.J."/>
            <person name="Nakayama T."/>
            <person name="Obornik M."/>
            <person name="Reyes-Prieto A."/>
            <person name="Armbrust E.V."/>
            <person name="Aves S.J."/>
            <person name="Beiko R.G."/>
            <person name="Coutinho P."/>
            <person name="Dacks J.B."/>
            <person name="Durnford D.G."/>
            <person name="Fast N.M."/>
            <person name="Green B.R."/>
            <person name="Grisdale C."/>
            <person name="Hempe F."/>
            <person name="Henrissat B."/>
            <person name="Hoppner M.P."/>
            <person name="Ishida K.-I."/>
            <person name="Kim E."/>
            <person name="Koreny L."/>
            <person name="Kroth P.G."/>
            <person name="Liu Y."/>
            <person name="Malik S.-B."/>
            <person name="Maier U.G."/>
            <person name="McRose D."/>
            <person name="Mock T."/>
            <person name="Neilson J.A."/>
            <person name="Onodera N.T."/>
            <person name="Poole A.M."/>
            <person name="Pritham E.J."/>
            <person name="Richards T.A."/>
            <person name="Rocap G."/>
            <person name="Roy S.W."/>
            <person name="Sarai C."/>
            <person name="Schaack S."/>
            <person name="Shirato S."/>
            <person name="Slamovits C.H."/>
            <person name="Spencer D.F."/>
            <person name="Suzuki S."/>
            <person name="Worden A.Z."/>
            <person name="Zauner S."/>
            <person name="Barry K."/>
            <person name="Bell C."/>
            <person name="Bharti A.K."/>
            <person name="Crow J.A."/>
            <person name="Grimwood J."/>
            <person name="Kramer R."/>
            <person name="Lindquist E."/>
            <person name="Lucas S."/>
            <person name="Salamov A."/>
            <person name="McFadden G.I."/>
            <person name="Lane C.E."/>
            <person name="Keeling P.J."/>
            <person name="Gray M.W."/>
            <person name="Grigoriev I.V."/>
            <person name="Archibald J.M."/>
        </authorList>
    </citation>
    <scope>NUCLEOTIDE SEQUENCE</scope>
    <source>
        <strain evidence="5">CCMP2712</strain>
    </source>
</reference>
<accession>L1IEF1</accession>
<reference evidence="3 5" key="1">
    <citation type="journal article" date="2012" name="Nature">
        <title>Algal genomes reveal evolutionary mosaicism and the fate of nucleomorphs.</title>
        <authorList>
            <consortium name="DOE Joint Genome Institute"/>
            <person name="Curtis B.A."/>
            <person name="Tanifuji G."/>
            <person name="Burki F."/>
            <person name="Gruber A."/>
            <person name="Irimia M."/>
            <person name="Maruyama S."/>
            <person name="Arias M.C."/>
            <person name="Ball S.G."/>
            <person name="Gile G.H."/>
            <person name="Hirakawa Y."/>
            <person name="Hopkins J.F."/>
            <person name="Kuo A."/>
            <person name="Rensing S.A."/>
            <person name="Schmutz J."/>
            <person name="Symeonidi A."/>
            <person name="Elias M."/>
            <person name="Eveleigh R.J."/>
            <person name="Herman E.K."/>
            <person name="Klute M.J."/>
            <person name="Nakayama T."/>
            <person name="Obornik M."/>
            <person name="Reyes-Prieto A."/>
            <person name="Armbrust E.V."/>
            <person name="Aves S.J."/>
            <person name="Beiko R.G."/>
            <person name="Coutinho P."/>
            <person name="Dacks J.B."/>
            <person name="Durnford D.G."/>
            <person name="Fast N.M."/>
            <person name="Green B.R."/>
            <person name="Grisdale C.J."/>
            <person name="Hempel F."/>
            <person name="Henrissat B."/>
            <person name="Hoppner M.P."/>
            <person name="Ishida K."/>
            <person name="Kim E."/>
            <person name="Koreny L."/>
            <person name="Kroth P.G."/>
            <person name="Liu Y."/>
            <person name="Malik S.B."/>
            <person name="Maier U.G."/>
            <person name="McRose D."/>
            <person name="Mock T."/>
            <person name="Neilson J.A."/>
            <person name="Onodera N.T."/>
            <person name="Poole A.M."/>
            <person name="Pritham E.J."/>
            <person name="Richards T.A."/>
            <person name="Rocap G."/>
            <person name="Roy S.W."/>
            <person name="Sarai C."/>
            <person name="Schaack S."/>
            <person name="Shirato S."/>
            <person name="Slamovits C.H."/>
            <person name="Spencer D.F."/>
            <person name="Suzuki S."/>
            <person name="Worden A.Z."/>
            <person name="Zauner S."/>
            <person name="Barry K."/>
            <person name="Bell C."/>
            <person name="Bharti A.K."/>
            <person name="Crow J.A."/>
            <person name="Grimwood J."/>
            <person name="Kramer R."/>
            <person name="Lindquist E."/>
            <person name="Lucas S."/>
            <person name="Salamov A."/>
            <person name="McFadden G.I."/>
            <person name="Lane C.E."/>
            <person name="Keeling P.J."/>
            <person name="Gray M.W."/>
            <person name="Grigoriev I.V."/>
            <person name="Archibald J.M."/>
        </authorList>
    </citation>
    <scope>NUCLEOTIDE SEQUENCE</scope>
    <source>
        <strain evidence="3 5">CCMP2712</strain>
    </source>
</reference>
<evidence type="ECO:0000313" key="3">
    <source>
        <dbReference type="EMBL" id="EKX34613.1"/>
    </source>
</evidence>
<reference evidence="4" key="3">
    <citation type="submission" date="2016-03" db="UniProtKB">
        <authorList>
            <consortium name="EnsemblProtists"/>
        </authorList>
    </citation>
    <scope>IDENTIFICATION</scope>
</reference>
<evidence type="ECO:0000256" key="2">
    <source>
        <dbReference type="SAM" id="SignalP"/>
    </source>
</evidence>
<dbReference type="HOGENOM" id="CLU_1036035_0_0_1"/>
<dbReference type="Proteomes" id="UP000011087">
    <property type="component" value="Unassembled WGS sequence"/>
</dbReference>
<organism evidence="3">
    <name type="scientific">Guillardia theta (strain CCMP2712)</name>
    <name type="common">Cryptophyte</name>
    <dbReference type="NCBI Taxonomy" id="905079"/>
    <lineage>
        <taxon>Eukaryota</taxon>
        <taxon>Cryptophyceae</taxon>
        <taxon>Pyrenomonadales</taxon>
        <taxon>Geminigeraceae</taxon>
        <taxon>Guillardia</taxon>
    </lineage>
</organism>
<evidence type="ECO:0000313" key="4">
    <source>
        <dbReference type="EnsemblProtists" id="EKX34613"/>
    </source>
</evidence>
<proteinExistence type="predicted"/>
<evidence type="ECO:0000313" key="5">
    <source>
        <dbReference type="Proteomes" id="UP000011087"/>
    </source>
</evidence>
<feature type="signal peptide" evidence="2">
    <location>
        <begin position="1"/>
        <end position="28"/>
    </location>
</feature>
<name>L1IEF1_GUITC</name>
<evidence type="ECO:0000256" key="1">
    <source>
        <dbReference type="SAM" id="MobiDB-lite"/>
    </source>
</evidence>
<keyword evidence="5" id="KW-1185">Reference proteome</keyword>
<evidence type="ECO:0008006" key="6">
    <source>
        <dbReference type="Google" id="ProtNLM"/>
    </source>
</evidence>
<dbReference type="AlphaFoldDB" id="L1IEF1"/>
<dbReference type="GeneID" id="17291313"/>
<feature type="region of interest" description="Disordered" evidence="1">
    <location>
        <begin position="54"/>
        <end position="74"/>
    </location>
</feature>
<dbReference type="PaxDb" id="55529-EKX34613"/>
<dbReference type="KEGG" id="gtt:GUITHDRAFT_119261"/>
<protein>
    <recommendedName>
        <fullName evidence="6">Secreted protein</fullName>
    </recommendedName>
</protein>